<dbReference type="PROSITE" id="PS50836">
    <property type="entry name" value="DOMON"/>
    <property type="match status" value="1"/>
</dbReference>
<keyword evidence="7" id="KW-1185">Reference proteome</keyword>
<proteinExistence type="predicted"/>
<feature type="chain" id="PRO_5035312865" description="Protein Skeletor" evidence="3">
    <location>
        <begin position="49"/>
        <end position="728"/>
    </location>
</feature>
<sequence length="728" mass="82030">MDGSQVFSLSLFHRISPQKGGRLMRSMFSSPCFLVAALLLLLSNPALGAREKHEKEYYGKLIGNFNSYAHRVGGKVYAVDEDTLFIKGFTYDGLGPDAYFWMGKTSQPAPMGVIVPYPVEYSGEKRDPPVLKNYDSQDILLHLPDGFKIKDFKWLSVWCRRFTVNFGDVYIPNELVPPSRKVLPEFMRLAHGLRSGNITILDARTFYIPNLHYDGAGPDAYFFVGTGRGGPHSAGRKIPNEKGSLEVLQGYEGEDIELTLPSDLTVMDIDWLAVWCVAYKHNFGHVFIPKDLNVPPALGQFRQPPEHPADEKGFTNCREFLNRKVQLKWNAVGSYIHFEISARIPEDNYVALGFSRERGITKMVGADAIIVYHTPHDRKKFHADDYYMTAKSQCDGKHGVCPDSRIQGKNDVSVIDGYRKNGVTTVLFKRPFTTGESNTYDLDLDNEVNIMLAIGVLNNRKEANYHYGERTSPEDDERIMLKGKGDHTCLTTPEATQSSPQVKPWPAAIIDGVTNFTARIGPTGGKRGYTALTGQPSWGIAWYINDMLIPEIYVERGKTYYFQVEGGDNPQNPSRYHPFYITSSPEGGLGQKSEYERNQQRVFAGVQFDTERYPYATAAGRYCEWQHKTVDKSTESKTFEEYMKTLRLECDDGEPKTLTWTVDINTPDLVYYQCYTHNNLGWKIRVTDAGIRGRRTAGASSVVASSLSFSLVIVSSAILTFLQRMSIL</sequence>
<accession>A0A8J2L5M4</accession>
<keyword evidence="3" id="KW-0732">Signal</keyword>
<gene>
    <name evidence="6" type="ORF">AFUS01_LOCUS26545</name>
</gene>
<dbReference type="AlphaFoldDB" id="A0A8J2L5M4"/>
<evidence type="ECO:0000313" key="7">
    <source>
        <dbReference type="Proteomes" id="UP000708208"/>
    </source>
</evidence>
<dbReference type="SMART" id="SM00664">
    <property type="entry name" value="DoH"/>
    <property type="match status" value="1"/>
</dbReference>
<dbReference type="CDD" id="cd09631">
    <property type="entry name" value="DOMON_DOH"/>
    <property type="match status" value="1"/>
</dbReference>
<feature type="signal peptide" evidence="3">
    <location>
        <begin position="1"/>
        <end position="48"/>
    </location>
</feature>
<feature type="domain" description="DM13" evidence="5">
    <location>
        <begin position="59"/>
        <end position="172"/>
    </location>
</feature>
<dbReference type="Proteomes" id="UP000708208">
    <property type="component" value="Unassembled WGS sequence"/>
</dbReference>
<dbReference type="InterPro" id="IPR057443">
    <property type="entry name" value="At5g54830-like"/>
</dbReference>
<dbReference type="OrthoDB" id="2448405at2759"/>
<dbReference type="EMBL" id="CAJVCH010355675">
    <property type="protein sequence ID" value="CAG7815899.1"/>
    <property type="molecule type" value="Genomic_DNA"/>
</dbReference>
<dbReference type="InterPro" id="IPR019545">
    <property type="entry name" value="DM13_domain"/>
</dbReference>
<dbReference type="SMART" id="SM00686">
    <property type="entry name" value="DM13"/>
    <property type="match status" value="2"/>
</dbReference>
<reference evidence="6" key="1">
    <citation type="submission" date="2021-06" db="EMBL/GenBank/DDBJ databases">
        <authorList>
            <person name="Hodson N. C."/>
            <person name="Mongue J. A."/>
            <person name="Jaron S. K."/>
        </authorList>
    </citation>
    <scope>NUCLEOTIDE SEQUENCE</scope>
</reference>
<evidence type="ECO:0000313" key="6">
    <source>
        <dbReference type="EMBL" id="CAG7815899.1"/>
    </source>
</evidence>
<comment type="caution">
    <text evidence="6">The sequence shown here is derived from an EMBL/GenBank/DDBJ whole genome shotgun (WGS) entry which is preliminary data.</text>
</comment>
<evidence type="ECO:0000259" key="5">
    <source>
        <dbReference type="PROSITE" id="PS51549"/>
    </source>
</evidence>
<organism evidence="6 7">
    <name type="scientific">Allacma fusca</name>
    <dbReference type="NCBI Taxonomy" id="39272"/>
    <lineage>
        <taxon>Eukaryota</taxon>
        <taxon>Metazoa</taxon>
        <taxon>Ecdysozoa</taxon>
        <taxon>Arthropoda</taxon>
        <taxon>Hexapoda</taxon>
        <taxon>Collembola</taxon>
        <taxon>Symphypleona</taxon>
        <taxon>Sminthuridae</taxon>
        <taxon>Allacma</taxon>
    </lineage>
</organism>
<keyword evidence="2" id="KW-0812">Transmembrane</keyword>
<keyword evidence="2" id="KW-0472">Membrane</keyword>
<dbReference type="PANTHER" id="PTHR24036">
    <property type="entry name" value="SKELETOR-RELATED"/>
    <property type="match status" value="1"/>
</dbReference>
<keyword evidence="1" id="KW-0677">Repeat</keyword>
<dbReference type="PROSITE" id="PS51549">
    <property type="entry name" value="DM13"/>
    <property type="match status" value="2"/>
</dbReference>
<dbReference type="InterPro" id="IPR005018">
    <property type="entry name" value="DOMON_domain"/>
</dbReference>
<evidence type="ECO:0000256" key="3">
    <source>
        <dbReference type="SAM" id="SignalP"/>
    </source>
</evidence>
<dbReference type="Pfam" id="PF10517">
    <property type="entry name" value="DM13"/>
    <property type="match status" value="2"/>
</dbReference>
<keyword evidence="2" id="KW-1133">Transmembrane helix</keyword>
<evidence type="ECO:0000256" key="2">
    <source>
        <dbReference type="SAM" id="Phobius"/>
    </source>
</evidence>
<feature type="domain" description="DOMON" evidence="4">
    <location>
        <begin position="323"/>
        <end position="455"/>
    </location>
</feature>
<feature type="transmembrane region" description="Helical" evidence="2">
    <location>
        <begin position="702"/>
        <end position="722"/>
    </location>
</feature>
<protein>
    <recommendedName>
        <fullName evidence="8">Protein Skeletor</fullName>
    </recommendedName>
</protein>
<dbReference type="Pfam" id="PF25489">
    <property type="entry name" value="At5g54830"/>
    <property type="match status" value="1"/>
</dbReference>
<dbReference type="InterPro" id="IPR052126">
    <property type="entry name" value="Spindle_Org/Thrombomodulin"/>
</dbReference>
<dbReference type="InterPro" id="IPR045266">
    <property type="entry name" value="DOH_DOMON"/>
</dbReference>
<evidence type="ECO:0008006" key="8">
    <source>
        <dbReference type="Google" id="ProtNLM"/>
    </source>
</evidence>
<feature type="domain" description="DM13" evidence="5">
    <location>
        <begin position="184"/>
        <end position="289"/>
    </location>
</feature>
<name>A0A8J2L5M4_9HEXA</name>
<evidence type="ECO:0000259" key="4">
    <source>
        <dbReference type="PROSITE" id="PS50836"/>
    </source>
</evidence>
<dbReference type="Pfam" id="PF03351">
    <property type="entry name" value="DOMON"/>
    <property type="match status" value="1"/>
</dbReference>
<evidence type="ECO:0000256" key="1">
    <source>
        <dbReference type="ARBA" id="ARBA00022737"/>
    </source>
</evidence>
<dbReference type="PANTHER" id="PTHR24036:SF5">
    <property type="entry name" value="THROMBOMODULIN"/>
    <property type="match status" value="1"/>
</dbReference>